<gene>
    <name evidence="1" type="ORF">AVEN_160630_1</name>
</gene>
<evidence type="ECO:0000313" key="2">
    <source>
        <dbReference type="Proteomes" id="UP000499080"/>
    </source>
</evidence>
<reference evidence="1 2" key="1">
    <citation type="journal article" date="2019" name="Sci. Rep.">
        <title>Orb-weaving spider Araneus ventricosus genome elucidates the spidroin gene catalogue.</title>
        <authorList>
            <person name="Kono N."/>
            <person name="Nakamura H."/>
            <person name="Ohtoshi R."/>
            <person name="Moran D.A.P."/>
            <person name="Shinohara A."/>
            <person name="Yoshida Y."/>
            <person name="Fujiwara M."/>
            <person name="Mori M."/>
            <person name="Tomita M."/>
            <person name="Arakawa K."/>
        </authorList>
    </citation>
    <scope>NUCLEOTIDE SEQUENCE [LARGE SCALE GENOMIC DNA]</scope>
</reference>
<sequence length="120" mass="13610">MAVLHLLYSSIKSNRLKVIFTATLRSENDIYATTIRSSIMLDDLRTSNVYYVAERSRSNLISDSVMYTNLVSLPYCDVTQISPSSSDSAVIREENTSEINYVMEWISENLHSTEIRSNGC</sequence>
<organism evidence="1 2">
    <name type="scientific">Araneus ventricosus</name>
    <name type="common">Orbweaver spider</name>
    <name type="synonym">Epeira ventricosa</name>
    <dbReference type="NCBI Taxonomy" id="182803"/>
    <lineage>
        <taxon>Eukaryota</taxon>
        <taxon>Metazoa</taxon>
        <taxon>Ecdysozoa</taxon>
        <taxon>Arthropoda</taxon>
        <taxon>Chelicerata</taxon>
        <taxon>Arachnida</taxon>
        <taxon>Araneae</taxon>
        <taxon>Araneomorphae</taxon>
        <taxon>Entelegynae</taxon>
        <taxon>Araneoidea</taxon>
        <taxon>Araneidae</taxon>
        <taxon>Araneus</taxon>
    </lineage>
</organism>
<dbReference type="EMBL" id="BGPR01022287">
    <property type="protein sequence ID" value="GBN88453.1"/>
    <property type="molecule type" value="Genomic_DNA"/>
</dbReference>
<dbReference type="Proteomes" id="UP000499080">
    <property type="component" value="Unassembled WGS sequence"/>
</dbReference>
<comment type="caution">
    <text evidence="1">The sequence shown here is derived from an EMBL/GenBank/DDBJ whole genome shotgun (WGS) entry which is preliminary data.</text>
</comment>
<evidence type="ECO:0000313" key="1">
    <source>
        <dbReference type="EMBL" id="GBN88453.1"/>
    </source>
</evidence>
<accession>A0A4Y2SKZ5</accession>
<proteinExistence type="predicted"/>
<keyword evidence="2" id="KW-1185">Reference proteome</keyword>
<name>A0A4Y2SKZ5_ARAVE</name>
<protein>
    <submittedName>
        <fullName evidence="1">Uncharacterized protein</fullName>
    </submittedName>
</protein>
<dbReference type="AlphaFoldDB" id="A0A4Y2SKZ5"/>